<dbReference type="Proteomes" id="UP000267164">
    <property type="component" value="Chromosome"/>
</dbReference>
<proteinExistence type="predicted"/>
<dbReference type="AlphaFoldDB" id="A0A386ZI37"/>
<protein>
    <submittedName>
        <fullName evidence="2">ABC transporter permease</fullName>
    </submittedName>
</protein>
<feature type="transmembrane region" description="Helical" evidence="1">
    <location>
        <begin position="82"/>
        <end position="101"/>
    </location>
</feature>
<sequence>MGVLAAERIKLTSTRSPIWCTALLVVFAVGIAALFSLALNASWNAYQDQLAQGKMTPADAPYAENSVAGLGITGLAQGVPGFGYLMVMILAALAVTSEYRFGTIKTTFLAIPNRTGVLLTKAGVIGVAMALLSAVLTFVGFFIFKAIVTHDAGSHLSLSSGDLRVFYAVPLFILLVVFLAVGVGALIRQSAGALSLLIVWPVILEPMVGAFGKIGREIQVLLPFQNAGLFLGTVDEKSSYWHWGPWGGFVYFAIFSLIVFGVALFVVNKRDA</sequence>
<name>A0A386ZI37_9NOCA</name>
<evidence type="ECO:0000313" key="3">
    <source>
        <dbReference type="Proteomes" id="UP000267164"/>
    </source>
</evidence>
<reference evidence="2 3" key="1">
    <citation type="submission" date="2018-09" db="EMBL/GenBank/DDBJ databases">
        <title>Nocardia yunnanensis sp. nov., an actinomycete isolated from a soil sample.</title>
        <authorList>
            <person name="Zhang J."/>
        </authorList>
    </citation>
    <scope>NUCLEOTIDE SEQUENCE [LARGE SCALE GENOMIC DNA]</scope>
    <source>
        <strain evidence="2 3">CFHS0054</strain>
    </source>
</reference>
<evidence type="ECO:0000256" key="1">
    <source>
        <dbReference type="SAM" id="Phobius"/>
    </source>
</evidence>
<feature type="transmembrane region" description="Helical" evidence="1">
    <location>
        <begin position="122"/>
        <end position="144"/>
    </location>
</feature>
<organism evidence="2 3">
    <name type="scientific">Nocardia yunnanensis</name>
    <dbReference type="NCBI Taxonomy" id="2382165"/>
    <lineage>
        <taxon>Bacteria</taxon>
        <taxon>Bacillati</taxon>
        <taxon>Actinomycetota</taxon>
        <taxon>Actinomycetes</taxon>
        <taxon>Mycobacteriales</taxon>
        <taxon>Nocardiaceae</taxon>
        <taxon>Nocardia</taxon>
    </lineage>
</organism>
<feature type="transmembrane region" description="Helical" evidence="1">
    <location>
        <begin position="248"/>
        <end position="267"/>
    </location>
</feature>
<dbReference type="KEGG" id="nyu:D7D52_29155"/>
<keyword evidence="1" id="KW-1133">Transmembrane helix</keyword>
<dbReference type="EMBL" id="CP032568">
    <property type="protein sequence ID" value="AYF77218.1"/>
    <property type="molecule type" value="Genomic_DNA"/>
</dbReference>
<keyword evidence="3" id="KW-1185">Reference proteome</keyword>
<keyword evidence="1" id="KW-0472">Membrane</keyword>
<accession>A0A386ZI37</accession>
<dbReference type="RefSeq" id="WP_120741463.1">
    <property type="nucleotide sequence ID" value="NZ_CP032568.1"/>
</dbReference>
<feature type="transmembrane region" description="Helical" evidence="1">
    <location>
        <begin position="164"/>
        <end position="187"/>
    </location>
</feature>
<dbReference type="OrthoDB" id="4336046at2"/>
<evidence type="ECO:0000313" key="2">
    <source>
        <dbReference type="EMBL" id="AYF77218.1"/>
    </source>
</evidence>
<gene>
    <name evidence="2" type="ORF">D7D52_29155</name>
</gene>
<feature type="transmembrane region" description="Helical" evidence="1">
    <location>
        <begin position="194"/>
        <end position="214"/>
    </location>
</feature>
<feature type="transmembrane region" description="Helical" evidence="1">
    <location>
        <begin position="18"/>
        <end position="39"/>
    </location>
</feature>
<keyword evidence="1" id="KW-0812">Transmembrane</keyword>